<accession>A0A836APE3</accession>
<name>A0A836APE3_SHEEP</name>
<sequence length="77" mass="7747">MPGRMEGSSGGCSAASGSPSALPIPSRPDRACLAGALPLEWEQGAGALGPDPASSYARTQVSYISPFPTKCHGAEKT</sequence>
<proteinExistence type="predicted"/>
<gene>
    <name evidence="2" type="ORF">JEQ12_000197</name>
</gene>
<dbReference type="EMBL" id="JAEMGP010000001">
    <property type="protein sequence ID" value="KAG5214621.1"/>
    <property type="molecule type" value="Genomic_DNA"/>
</dbReference>
<feature type="compositionally biased region" description="Low complexity" evidence="1">
    <location>
        <begin position="11"/>
        <end position="24"/>
    </location>
</feature>
<protein>
    <submittedName>
        <fullName evidence="2">Uncharacterized protein</fullName>
    </submittedName>
</protein>
<comment type="caution">
    <text evidence="2">The sequence shown here is derived from an EMBL/GenBank/DDBJ whole genome shotgun (WGS) entry which is preliminary data.</text>
</comment>
<reference evidence="2 3" key="1">
    <citation type="submission" date="2020-12" db="EMBL/GenBank/DDBJ databases">
        <title>De novo assembly of Tibetan sheep genome.</title>
        <authorList>
            <person name="Li X."/>
        </authorList>
    </citation>
    <scope>NUCLEOTIDE SEQUENCE [LARGE SCALE GENOMIC DNA]</scope>
    <source>
        <tissue evidence="2">Heart</tissue>
    </source>
</reference>
<dbReference type="Proteomes" id="UP000664991">
    <property type="component" value="Unassembled WGS sequence"/>
</dbReference>
<evidence type="ECO:0000313" key="3">
    <source>
        <dbReference type="Proteomes" id="UP000664991"/>
    </source>
</evidence>
<feature type="region of interest" description="Disordered" evidence="1">
    <location>
        <begin position="1"/>
        <end position="29"/>
    </location>
</feature>
<organism evidence="2 3">
    <name type="scientific">Ovis aries</name>
    <name type="common">Sheep</name>
    <dbReference type="NCBI Taxonomy" id="9940"/>
    <lineage>
        <taxon>Eukaryota</taxon>
        <taxon>Metazoa</taxon>
        <taxon>Chordata</taxon>
        <taxon>Craniata</taxon>
        <taxon>Vertebrata</taxon>
        <taxon>Euteleostomi</taxon>
        <taxon>Mammalia</taxon>
        <taxon>Eutheria</taxon>
        <taxon>Laurasiatheria</taxon>
        <taxon>Artiodactyla</taxon>
        <taxon>Ruminantia</taxon>
        <taxon>Pecora</taxon>
        <taxon>Bovidae</taxon>
        <taxon>Caprinae</taxon>
        <taxon>Ovis</taxon>
    </lineage>
</organism>
<dbReference type="AlphaFoldDB" id="A0A836APE3"/>
<evidence type="ECO:0000256" key="1">
    <source>
        <dbReference type="SAM" id="MobiDB-lite"/>
    </source>
</evidence>
<evidence type="ECO:0000313" key="2">
    <source>
        <dbReference type="EMBL" id="KAG5214621.1"/>
    </source>
</evidence>